<dbReference type="InterPro" id="IPR000408">
    <property type="entry name" value="Reg_chr_condens"/>
</dbReference>
<accession>A0A8T1W5K9</accession>
<evidence type="ECO:0000313" key="7">
    <source>
        <dbReference type="EMBL" id="KAG7388556.1"/>
    </source>
</evidence>
<feature type="compositionally biased region" description="Polar residues" evidence="4">
    <location>
        <begin position="2184"/>
        <end position="2198"/>
    </location>
</feature>
<dbReference type="SMART" id="SM00015">
    <property type="entry name" value="IQ"/>
    <property type="match status" value="10"/>
</dbReference>
<feature type="repeat" description="RCC1" evidence="2">
    <location>
        <begin position="341"/>
        <end position="397"/>
    </location>
</feature>
<feature type="region of interest" description="Disordered" evidence="4">
    <location>
        <begin position="797"/>
        <end position="834"/>
    </location>
</feature>
<dbReference type="OrthoDB" id="550575at2759"/>
<dbReference type="PANTHER" id="PTHR13382:SF46">
    <property type="entry name" value="LEUCINE-RICH REPEAT-CONTAINING PROTEIN"/>
    <property type="match status" value="1"/>
</dbReference>
<dbReference type="PANTHER" id="PTHR13382">
    <property type="entry name" value="MITOCHONDRIAL ATP SYNTHASE COUPLING FACTOR B"/>
    <property type="match status" value="1"/>
</dbReference>
<dbReference type="InterPro" id="IPR050648">
    <property type="entry name" value="F-box_LRR-repeat"/>
</dbReference>
<feature type="compositionally biased region" description="Polar residues" evidence="4">
    <location>
        <begin position="993"/>
        <end position="1003"/>
    </location>
</feature>
<dbReference type="Pfam" id="PF00415">
    <property type="entry name" value="RCC1"/>
    <property type="match status" value="1"/>
</dbReference>
<evidence type="ECO:0000256" key="1">
    <source>
        <dbReference type="ARBA" id="ARBA00022786"/>
    </source>
</evidence>
<organism evidence="7 8">
    <name type="scientific">Phytophthora pseudosyringae</name>
    <dbReference type="NCBI Taxonomy" id="221518"/>
    <lineage>
        <taxon>Eukaryota</taxon>
        <taxon>Sar</taxon>
        <taxon>Stramenopiles</taxon>
        <taxon>Oomycota</taxon>
        <taxon>Peronosporomycetes</taxon>
        <taxon>Peronosporales</taxon>
        <taxon>Peronosporaceae</taxon>
        <taxon>Phytophthora</taxon>
    </lineage>
</organism>
<feature type="region of interest" description="Disordered" evidence="4">
    <location>
        <begin position="295"/>
        <end position="317"/>
    </location>
</feature>
<feature type="region of interest" description="Disordered" evidence="4">
    <location>
        <begin position="846"/>
        <end position="874"/>
    </location>
</feature>
<gene>
    <name evidence="7" type="ORF">PHYPSEUDO_012193</name>
</gene>
<feature type="region of interest" description="Disordered" evidence="4">
    <location>
        <begin position="2184"/>
        <end position="2204"/>
    </location>
</feature>
<feature type="region of interest" description="Disordered" evidence="4">
    <location>
        <begin position="469"/>
        <end position="489"/>
    </location>
</feature>
<feature type="compositionally biased region" description="Basic residues" evidence="4">
    <location>
        <begin position="961"/>
        <end position="973"/>
    </location>
</feature>
<dbReference type="PROSITE" id="PS00626">
    <property type="entry name" value="RCC1_2"/>
    <property type="match status" value="2"/>
</dbReference>
<feature type="region of interest" description="Disordered" evidence="4">
    <location>
        <begin position="914"/>
        <end position="1023"/>
    </location>
</feature>
<feature type="domain" description="RCC1-like" evidence="6">
    <location>
        <begin position="259"/>
        <end position="557"/>
    </location>
</feature>
<dbReference type="InterPro" id="IPR006553">
    <property type="entry name" value="Leu-rich_rpt_Cys-con_subtyp"/>
</dbReference>
<dbReference type="Pfam" id="PF25390">
    <property type="entry name" value="WD40_RLD"/>
    <property type="match status" value="1"/>
</dbReference>
<dbReference type="Proteomes" id="UP000694044">
    <property type="component" value="Unassembled WGS sequence"/>
</dbReference>
<evidence type="ECO:0000256" key="2">
    <source>
        <dbReference type="PROSITE-ProRule" id="PRU00235"/>
    </source>
</evidence>
<dbReference type="EMBL" id="JAGDFM010000058">
    <property type="protein sequence ID" value="KAG7388556.1"/>
    <property type="molecule type" value="Genomic_DNA"/>
</dbReference>
<feature type="compositionally biased region" description="Low complexity" evidence="4">
    <location>
        <begin position="296"/>
        <end position="308"/>
    </location>
</feature>
<feature type="repeat" description="RCC1" evidence="2">
    <location>
        <begin position="398"/>
        <end position="455"/>
    </location>
</feature>
<feature type="repeat" description="RCC1" evidence="2">
    <location>
        <begin position="529"/>
        <end position="591"/>
    </location>
</feature>
<proteinExistence type="predicted"/>
<keyword evidence="8" id="KW-1185">Reference proteome</keyword>
<dbReference type="PROSITE" id="PS50012">
    <property type="entry name" value="RCC1_3"/>
    <property type="match status" value="4"/>
</dbReference>
<dbReference type="PROSITE" id="PS50096">
    <property type="entry name" value="IQ"/>
    <property type="match status" value="4"/>
</dbReference>
<reference evidence="7" key="1">
    <citation type="submission" date="2021-02" db="EMBL/GenBank/DDBJ databases">
        <authorList>
            <person name="Palmer J.M."/>
        </authorList>
    </citation>
    <scope>NUCLEOTIDE SEQUENCE</scope>
    <source>
        <strain evidence="7">SCRP734</strain>
    </source>
</reference>
<comment type="caution">
    <text evidence="7">The sequence shown here is derived from an EMBL/GenBank/DDBJ whole genome shotgun (WGS) entry which is preliminary data.</text>
</comment>
<feature type="region of interest" description="Disordered" evidence="4">
    <location>
        <begin position="729"/>
        <end position="757"/>
    </location>
</feature>
<keyword evidence="3" id="KW-0175">Coiled coil</keyword>
<dbReference type="InterPro" id="IPR000048">
    <property type="entry name" value="IQ_motif_EF-hand-BS"/>
</dbReference>
<evidence type="ECO:0000259" key="5">
    <source>
        <dbReference type="Pfam" id="PF25372"/>
    </source>
</evidence>
<evidence type="ECO:0000256" key="4">
    <source>
        <dbReference type="SAM" id="MobiDB-lite"/>
    </source>
</evidence>
<keyword evidence="1" id="KW-0833">Ubl conjugation pathway</keyword>
<evidence type="ECO:0000256" key="3">
    <source>
        <dbReference type="SAM" id="Coils"/>
    </source>
</evidence>
<evidence type="ECO:0000313" key="8">
    <source>
        <dbReference type="Proteomes" id="UP000694044"/>
    </source>
</evidence>
<sequence>MPSSAIRDGGRPPFPAASKQNYGLLVRRAGLSPGVAGVAFSPASVTVTVGGMAAFYSVALRCSSAPKQAVTVSPVNLPTGLRVLPSLHVFTPENWSEPQFFRVAAVSGGVFEELRGGAALIEHTTSSLDPRFHGRRVLHFPGSVQAHVSLRDGCCLFASGKTAAVCPQQKQLPLQPKQPLTYHEFTEIELRRSVLGARPLVARCSILVPMAPGAMAAVAAVEAANQAAAQHQSRRRLSAAASVVNAIAATAKMGTVEEPATAARASLDHSNALVKLTGHGDQTLALYHDGEMLALGPGETRSSSTSGRGSHRGSGTDEALSRMLLDVACGDEHVVGASEQGYLLTWGEVCARSHKPPSSDQETANTARFPRVVQSLLHKRIAQVACGASHSFALAEDGDVFSWGIGRSGALGHGLNAHEQTFDTVASPMEVLALKGRRVVQIACGEMHSAALLLSGGLLTCGQREHGRLGRQSARTDAPARGKAATASDTVDDGECSSWFAPVAFPQEGVRCTFVACGAAHTLAVGGPHELYAFGWNSSGQLGVGDCRDRFVPTRVAYFDAVDPSRGATLPPLNIASVAAGKQHSLASSPDGRLFAWGDDEMGQCGLSSCPQIYTLPHLVASLVGLRVTQLAAGEAHSAVLTSHAQRHLETLERTQPTQYAQLVEHYEKSVKDDAERRAQVLERARRQQLERAAAARRRKPPVDPATEALTKMLVLQSLVDQDAALDGKHARTHRPQTARAASSRYASAKDGTGSSDEVIARQVRCSSASMVRQARLAVLQAPLATSATSLLIQKSAAPVSSSNPAAPPDQRRSLSAASSSHLRRQKPSTSVGHRQLAATLLHQNAQDAPSAGTPAFPPSRPKSAPCRSTARTAVHGGSVTSLAILMVATARGDRKFVAGDATMTLLEEYRRSVQSRIVSRSNQDQKRRSRQLSPLNGGESGRRTPEIPPDGNLPDFGQKTARRRATSTRKPRSTSNVKLQELPRSRAAGSPSEPTSVPSNQEDAAPPRTLSSHEAQRQSEKPAALDQLAQLILPNGQEQANNNTSGSTLTDVPLQLLQGARVDLRRWSVIVSDQTLRRVAAHNHRVTRTSRKAQQLQGLLAGGSRQRSFLLRKEEAEELSVSYSDARHQNTDTLLLTGAEAITDAGLAAIALAVPELKELAIAGAVRVTDAALRVLGEYCSHLERLDVSALAAVRGAGLAALVDHCGASLTHLGLADCPQLGDWVLRRCLYAAPRLTHLNLSRCPQVGDTLMETVAAQCPFLRKLELSGCLGISDRGVVRIARSSPHLEHVALDRPVGVRGVEHLTDSACSALGDFCPHLRVVLLAGSSALTDAGVQWMASRCAQLTRLDLTGAIGLTDATCAAIGAGCPELRALRINGVKGISDVGLRLLAAGCTKLELLHAANLYLVSDGSNRDFGLEGLRAIASKCHELQDLNLSGCFQLQERALVAIGASCPALRKLSLQACPEVTLAAVAAVLKGCQRLRRLDISGVRRCDDRMVRAVAKYGAAITELVVAGCDRVGDAGLRSLALARADQLELLDLTGCRLVSDAGLNALCDAFQRPKLAHLVLTDCPLITQDPIARLAFACPQLLTLSVHGCRVSARVLQSLSSSWAFGELRLPPAGSPAGSSTQVGIFPAPRAKDRRYVAEFCTSWAAAATIQNLFRARVARRQALGRREVALRHAVARRLQSIWRGRQARREALLSKMKVSRLEHCATLIQRRYRATRQARRALSDMREMHEKQLVLAAALVQRRYRAMRTGREARRLVLRRRREFARETQAAIKVQRRFRRRLHRNKLRVMQAQKLARSRRERAASVQIQRRYRGHKARRLAFDLREEQRQFFELQQRCAVRVQAQVRRVRALREVARRRASIIEREFAATKLQTIFRARRGREAAGLLVLAKRRREQDLAARRLQRHWRSRHDRLALVMVAEARRIRSQQRSEAAVVVQRSVRTFLLRRRARNMVRELLEVQQRAEEMKRWASTLVQSYWRRRQAYHRIREERQIQRTRWKQLVDTYNQHGAGHGAPFFYNQVNGETRWRLPRDLLSLTVRPTCAQCETPESASFECATCSEFFCDHCDLVVHGAGRRRLHNKRKLFDYYGRRRDFGDGEFPSIWPSEMLQDASRGYDFVNLVPRDNYQNMLWEISRFVPVSTGNWDDEIAASAAASSSAVALAFATMMSESSSVNPSNNATTSTDADGLERPAGPLHHLLYREKDFDENGNSLWESFFDYAQEEYRYYHRISKRVVSHPPDQQNT</sequence>
<feature type="compositionally biased region" description="Low complexity" evidence="4">
    <location>
        <begin position="739"/>
        <end position="749"/>
    </location>
</feature>
<dbReference type="SMART" id="SM00367">
    <property type="entry name" value="LRR_CC"/>
    <property type="match status" value="15"/>
</dbReference>
<feature type="repeat" description="RCC1" evidence="2">
    <location>
        <begin position="592"/>
        <end position="644"/>
    </location>
</feature>
<dbReference type="InterPro" id="IPR058923">
    <property type="entry name" value="RCC1-like_dom"/>
</dbReference>
<dbReference type="Pfam" id="PF25372">
    <property type="entry name" value="DUF7885"/>
    <property type="match status" value="2"/>
</dbReference>
<name>A0A8T1W5K9_9STRA</name>
<protein>
    <submittedName>
        <fullName evidence="7">Uncharacterized protein</fullName>
    </submittedName>
</protein>
<dbReference type="InterPro" id="IPR057207">
    <property type="entry name" value="FBXL15_LRR"/>
</dbReference>
<feature type="coiled-coil region" evidence="3">
    <location>
        <begin position="672"/>
        <end position="699"/>
    </location>
</feature>
<feature type="domain" description="F-box/LRR-repeat protein 15-like leucin rich repeat" evidence="5">
    <location>
        <begin position="1317"/>
        <end position="1467"/>
    </location>
</feature>
<feature type="domain" description="F-box/LRR-repeat protein 15-like leucin rich repeat" evidence="5">
    <location>
        <begin position="1164"/>
        <end position="1286"/>
    </location>
</feature>
<dbReference type="GO" id="GO:0005737">
    <property type="term" value="C:cytoplasm"/>
    <property type="evidence" value="ECO:0007669"/>
    <property type="project" value="TreeGrafter"/>
</dbReference>
<evidence type="ECO:0000259" key="6">
    <source>
        <dbReference type="Pfam" id="PF25390"/>
    </source>
</evidence>